<evidence type="ECO:0000313" key="4">
    <source>
        <dbReference type="Proteomes" id="UP000275027"/>
    </source>
</evidence>
<dbReference type="EMBL" id="RCCB01000010">
    <property type="protein sequence ID" value="RLJ35364.1"/>
    <property type="molecule type" value="Genomic_DNA"/>
</dbReference>
<reference evidence="2 4" key="2">
    <citation type="submission" date="2018-10" db="EMBL/GenBank/DDBJ databases">
        <title>Genomic Encyclopedia of Archaeal and Bacterial Type Strains, Phase II (KMG-II): from individual species to whole genera.</title>
        <authorList>
            <person name="Goeker M."/>
        </authorList>
    </citation>
    <scope>NUCLEOTIDE SEQUENCE [LARGE SCALE GENOMIC DNA]</scope>
    <source>
        <strain evidence="2 4">DSM 21886</strain>
    </source>
</reference>
<evidence type="ECO:0000313" key="2">
    <source>
        <dbReference type="EMBL" id="RLJ35364.1"/>
    </source>
</evidence>
<organism evidence="2 4">
    <name type="scientific">Flavobacterium lindanitolerans</name>
    <dbReference type="NCBI Taxonomy" id="428988"/>
    <lineage>
        <taxon>Bacteria</taxon>
        <taxon>Pseudomonadati</taxon>
        <taxon>Bacteroidota</taxon>
        <taxon>Flavobacteriia</taxon>
        <taxon>Flavobacteriales</taxon>
        <taxon>Flavobacteriaceae</taxon>
        <taxon>Flavobacterium</taxon>
    </lineage>
</organism>
<protein>
    <submittedName>
        <fullName evidence="2">Uncharacterized protein</fullName>
    </submittedName>
</protein>
<accession>A0A497V8Z5</accession>
<reference evidence="1 3" key="1">
    <citation type="submission" date="2017-12" db="EMBL/GenBank/DDBJ databases">
        <title>Genomic Encyclopedia of Type Strains, Phase III (KMG-III): the genomes of soil and plant-associated and newly described type strains.</title>
        <authorList>
            <person name="Whitman W."/>
        </authorList>
    </citation>
    <scope>NUCLEOTIDE SEQUENCE [LARGE SCALE GENOMIC DNA]</scope>
    <source>
        <strain evidence="1 3">IP-10</strain>
    </source>
</reference>
<name>A0A497V8Z5_9FLAO</name>
<sequence>MIYYKKWKLQNSNQLEKKIFKERVKSFKILEDESHLVSERKIIFKNS</sequence>
<evidence type="ECO:0000313" key="3">
    <source>
        <dbReference type="Proteomes" id="UP000233767"/>
    </source>
</evidence>
<evidence type="ECO:0000313" key="1">
    <source>
        <dbReference type="EMBL" id="PKW29134.1"/>
    </source>
</evidence>
<dbReference type="Proteomes" id="UP000233767">
    <property type="component" value="Unassembled WGS sequence"/>
</dbReference>
<dbReference type="AlphaFoldDB" id="A0A497V8Z5"/>
<proteinExistence type="predicted"/>
<dbReference type="Proteomes" id="UP000275027">
    <property type="component" value="Unassembled WGS sequence"/>
</dbReference>
<dbReference type="EMBL" id="PJND01000007">
    <property type="protein sequence ID" value="PKW29134.1"/>
    <property type="molecule type" value="Genomic_DNA"/>
</dbReference>
<comment type="caution">
    <text evidence="2">The sequence shown here is derived from an EMBL/GenBank/DDBJ whole genome shotgun (WGS) entry which is preliminary data.</text>
</comment>
<keyword evidence="3" id="KW-1185">Reference proteome</keyword>
<gene>
    <name evidence="1" type="ORF">B0G92_0764</name>
    <name evidence="2" type="ORF">CLV50_0742</name>
</gene>